<reference evidence="2 3" key="1">
    <citation type="journal article" date="2018" name="PLoS Genet.">
        <title>Population sequencing reveals clonal diversity and ancestral inbreeding in the grapevine cultivar Chardonnay.</title>
        <authorList>
            <person name="Roach M.J."/>
            <person name="Johnson D.L."/>
            <person name="Bohlmann J."/>
            <person name="van Vuuren H.J."/>
            <person name="Jones S.J."/>
            <person name="Pretorius I.S."/>
            <person name="Schmidt S.A."/>
            <person name="Borneman A.R."/>
        </authorList>
    </citation>
    <scope>NUCLEOTIDE SEQUENCE [LARGE SCALE GENOMIC DNA]</scope>
    <source>
        <strain evidence="3">cv. Chardonnay</strain>
        <tissue evidence="2">Leaf</tissue>
    </source>
</reference>
<accession>A0A438EC41</accession>
<dbReference type="EMBL" id="QGNW01001336">
    <property type="protein sequence ID" value="RVW45080.1"/>
    <property type="molecule type" value="Genomic_DNA"/>
</dbReference>
<evidence type="ECO:0000313" key="3">
    <source>
        <dbReference type="Proteomes" id="UP000288805"/>
    </source>
</evidence>
<dbReference type="Pfam" id="PF07727">
    <property type="entry name" value="RVT_2"/>
    <property type="match status" value="1"/>
</dbReference>
<dbReference type="CDD" id="cd09272">
    <property type="entry name" value="RNase_HI_RT_Ty1"/>
    <property type="match status" value="1"/>
</dbReference>
<comment type="caution">
    <text evidence="2">The sequence shown here is derived from an EMBL/GenBank/DDBJ whole genome shotgun (WGS) entry which is preliminary data.</text>
</comment>
<protein>
    <submittedName>
        <fullName evidence="2">Retrovirus-related Pol polyprotein from transposon RE2</fullName>
    </submittedName>
</protein>
<dbReference type="InterPro" id="IPR043502">
    <property type="entry name" value="DNA/RNA_pol_sf"/>
</dbReference>
<evidence type="ECO:0000259" key="1">
    <source>
        <dbReference type="Pfam" id="PF07727"/>
    </source>
</evidence>
<dbReference type="Proteomes" id="UP000288805">
    <property type="component" value="Unassembled WGS sequence"/>
</dbReference>
<dbReference type="PANTHER" id="PTHR11439">
    <property type="entry name" value="GAG-POL-RELATED RETROTRANSPOSON"/>
    <property type="match status" value="1"/>
</dbReference>
<dbReference type="InterPro" id="IPR013103">
    <property type="entry name" value="RVT_2"/>
</dbReference>
<dbReference type="PANTHER" id="PTHR11439:SF484">
    <property type="entry name" value="REVERSE TRANSCRIPTASE TY1_COPIA-TYPE DOMAIN-CONTAINING PROTEIN"/>
    <property type="match status" value="1"/>
</dbReference>
<sequence length="323" mass="36750">MVDEMAAMHSNGIWDLVSLPPGKSTVGCRWVYTVKVGPDGQVDRLKARLVAKGYTQIYGCDYGDTFSPVTKIASVRLFLSMTVMCHWPLYQLDIKNAFLHGELFEEVYMEQPPGFVAQGESGSDQEGIQRLKQHFFNHFQTKDLGKLKYFLGLEIAQSSSSVVMSQRKYVLDILEETGMLECKPVDTPMDPNVKLVPGQGEPLRDPGRYRRLDVVIRILRYIKGTPGQGMLYEDRGHTQIVGYTDADWIGSPSDRRSTSRYCVFIRGNLISLKSKKQDVVVRSSAEVEYRAMTLATCELIWLRQLLQELRFGKDEQIKLVYDN</sequence>
<organism evidence="2 3">
    <name type="scientific">Vitis vinifera</name>
    <name type="common">Grape</name>
    <dbReference type="NCBI Taxonomy" id="29760"/>
    <lineage>
        <taxon>Eukaryota</taxon>
        <taxon>Viridiplantae</taxon>
        <taxon>Streptophyta</taxon>
        <taxon>Embryophyta</taxon>
        <taxon>Tracheophyta</taxon>
        <taxon>Spermatophyta</taxon>
        <taxon>Magnoliopsida</taxon>
        <taxon>eudicotyledons</taxon>
        <taxon>Gunneridae</taxon>
        <taxon>Pentapetalae</taxon>
        <taxon>rosids</taxon>
        <taxon>Vitales</taxon>
        <taxon>Vitaceae</taxon>
        <taxon>Viteae</taxon>
        <taxon>Vitis</taxon>
    </lineage>
</organism>
<gene>
    <name evidence="2" type="primary">RE2_414</name>
    <name evidence="2" type="ORF">CK203_067622</name>
</gene>
<feature type="domain" description="Reverse transcriptase Ty1/copia-type" evidence="1">
    <location>
        <begin position="12"/>
        <end position="121"/>
    </location>
</feature>
<dbReference type="SUPFAM" id="SSF56672">
    <property type="entry name" value="DNA/RNA polymerases"/>
    <property type="match status" value="1"/>
</dbReference>
<proteinExistence type="predicted"/>
<dbReference type="AlphaFoldDB" id="A0A438EC41"/>
<name>A0A438EC41_VITVI</name>
<evidence type="ECO:0000313" key="2">
    <source>
        <dbReference type="EMBL" id="RVW45080.1"/>
    </source>
</evidence>